<dbReference type="SUPFAM" id="SSF103481">
    <property type="entry name" value="Multidrug resistance efflux transporter EmrE"/>
    <property type="match status" value="2"/>
</dbReference>
<proteinExistence type="inferred from homology"/>
<feature type="transmembrane region" description="Helical" evidence="8">
    <location>
        <begin position="119"/>
        <end position="137"/>
    </location>
</feature>
<dbReference type="InterPro" id="IPR004626">
    <property type="entry name" value="RarD"/>
</dbReference>
<keyword evidence="4" id="KW-1003">Cell membrane</keyword>
<evidence type="ECO:0000256" key="7">
    <source>
        <dbReference type="ARBA" id="ARBA00023136"/>
    </source>
</evidence>
<evidence type="ECO:0000256" key="8">
    <source>
        <dbReference type="SAM" id="Phobius"/>
    </source>
</evidence>
<comment type="caution">
    <text evidence="10">The sequence shown here is derived from an EMBL/GenBank/DDBJ whole genome shotgun (WGS) entry which is preliminary data.</text>
</comment>
<dbReference type="InterPro" id="IPR037185">
    <property type="entry name" value="EmrE-like"/>
</dbReference>
<gene>
    <name evidence="10" type="ORF">J2792_002597</name>
</gene>
<feature type="transmembrane region" description="Helical" evidence="8">
    <location>
        <begin position="283"/>
        <end position="303"/>
    </location>
</feature>
<evidence type="ECO:0000313" key="10">
    <source>
        <dbReference type="EMBL" id="MDR6511721.1"/>
    </source>
</evidence>
<feature type="transmembrane region" description="Helical" evidence="8">
    <location>
        <begin position="143"/>
        <end position="173"/>
    </location>
</feature>
<feature type="transmembrane region" description="Helical" evidence="8">
    <location>
        <begin position="229"/>
        <end position="249"/>
    </location>
</feature>
<reference evidence="10 11" key="1">
    <citation type="submission" date="2023-07" db="EMBL/GenBank/DDBJ databases">
        <title>Sorghum-associated microbial communities from plants grown in Nebraska, USA.</title>
        <authorList>
            <person name="Schachtman D."/>
        </authorList>
    </citation>
    <scope>NUCLEOTIDE SEQUENCE [LARGE SCALE GENOMIC DNA]</scope>
    <source>
        <strain evidence="10 11">DS1027</strain>
    </source>
</reference>
<evidence type="ECO:0000313" key="11">
    <source>
        <dbReference type="Proteomes" id="UP001184150"/>
    </source>
</evidence>
<evidence type="ECO:0000256" key="2">
    <source>
        <dbReference type="ARBA" id="ARBA00007362"/>
    </source>
</evidence>
<protein>
    <submittedName>
        <fullName evidence="10">Chloramphenicol-sensitive protein RarD</fullName>
    </submittedName>
</protein>
<sequence length="306" mass="31953">MSERIDSATASNLNNPGTSKAASGLGAAVLAYVIWGFFPIYFHPLLGVPAIELVSWRVVFTLPVCLAVVWLSGQGPALRAALTTPAVLGRLVLSAAAIGCNWLMYLVAIETHQVLAASLGYYINPLLNVLIGVVFLNERLNRLQWAAVALAAGGIAVLMAGALSMLGVAMAMAGSFALYGLVRKFVVVPSVIGLTVETAVLFVPALLAVLHAASGPAGSALSQGGVVPWLLAGSGVVTAVPLLLFAVAARKLDLSTLGFAQFIAPTILFVLGALLYGEPLDPARVTCFMLIWAAIALFSYDLLRRR</sequence>
<evidence type="ECO:0000259" key="9">
    <source>
        <dbReference type="Pfam" id="PF00892"/>
    </source>
</evidence>
<evidence type="ECO:0000256" key="6">
    <source>
        <dbReference type="ARBA" id="ARBA00022989"/>
    </source>
</evidence>
<feature type="transmembrane region" description="Helical" evidence="8">
    <location>
        <begin position="185"/>
        <end position="209"/>
    </location>
</feature>
<dbReference type="NCBIfam" id="TIGR00688">
    <property type="entry name" value="rarD"/>
    <property type="match status" value="1"/>
</dbReference>
<comment type="subcellular location">
    <subcellularLocation>
        <location evidence="1">Cell membrane</location>
        <topology evidence="1">Multi-pass membrane protein</topology>
    </subcellularLocation>
</comment>
<dbReference type="InterPro" id="IPR000620">
    <property type="entry name" value="EamA_dom"/>
</dbReference>
<feature type="transmembrane region" description="Helical" evidence="8">
    <location>
        <begin position="21"/>
        <end position="42"/>
    </location>
</feature>
<dbReference type="PANTHER" id="PTHR22911">
    <property type="entry name" value="ACYL-MALONYL CONDENSING ENZYME-RELATED"/>
    <property type="match status" value="1"/>
</dbReference>
<keyword evidence="6 8" id="KW-1133">Transmembrane helix</keyword>
<dbReference type="Proteomes" id="UP001184150">
    <property type="component" value="Unassembled WGS sequence"/>
</dbReference>
<keyword evidence="7 8" id="KW-0472">Membrane</keyword>
<dbReference type="PANTHER" id="PTHR22911:SF137">
    <property type="entry name" value="SOLUTE CARRIER FAMILY 35 MEMBER G2-RELATED"/>
    <property type="match status" value="1"/>
</dbReference>
<name>A0ABU1MN21_9SPHN</name>
<keyword evidence="5 8" id="KW-0812">Transmembrane</keyword>
<evidence type="ECO:0000256" key="4">
    <source>
        <dbReference type="ARBA" id="ARBA00022475"/>
    </source>
</evidence>
<dbReference type="RefSeq" id="WP_022675016.1">
    <property type="nucleotide sequence ID" value="NZ_JAVDRD010000006.1"/>
</dbReference>
<keyword evidence="3" id="KW-0813">Transport</keyword>
<dbReference type="Pfam" id="PF00892">
    <property type="entry name" value="EamA"/>
    <property type="match status" value="1"/>
</dbReference>
<organism evidence="10 11">
    <name type="scientific">Novosphingobium capsulatum</name>
    <dbReference type="NCBI Taxonomy" id="13688"/>
    <lineage>
        <taxon>Bacteria</taxon>
        <taxon>Pseudomonadati</taxon>
        <taxon>Pseudomonadota</taxon>
        <taxon>Alphaproteobacteria</taxon>
        <taxon>Sphingomonadales</taxon>
        <taxon>Sphingomonadaceae</taxon>
        <taxon>Novosphingobium</taxon>
    </lineage>
</organism>
<keyword evidence="11" id="KW-1185">Reference proteome</keyword>
<evidence type="ECO:0000256" key="3">
    <source>
        <dbReference type="ARBA" id="ARBA00022448"/>
    </source>
</evidence>
<comment type="similarity">
    <text evidence="2">Belongs to the EamA transporter family.</text>
</comment>
<evidence type="ECO:0000256" key="1">
    <source>
        <dbReference type="ARBA" id="ARBA00004651"/>
    </source>
</evidence>
<feature type="domain" description="EamA" evidence="9">
    <location>
        <begin position="23"/>
        <end position="159"/>
    </location>
</feature>
<dbReference type="EMBL" id="JAVDRD010000006">
    <property type="protein sequence ID" value="MDR6511721.1"/>
    <property type="molecule type" value="Genomic_DNA"/>
</dbReference>
<accession>A0ABU1MN21</accession>
<feature type="transmembrane region" description="Helical" evidence="8">
    <location>
        <begin position="85"/>
        <end position="107"/>
    </location>
</feature>
<feature type="transmembrane region" description="Helical" evidence="8">
    <location>
        <begin position="54"/>
        <end position="73"/>
    </location>
</feature>
<feature type="transmembrane region" description="Helical" evidence="8">
    <location>
        <begin position="256"/>
        <end position="277"/>
    </location>
</feature>
<evidence type="ECO:0000256" key="5">
    <source>
        <dbReference type="ARBA" id="ARBA00022692"/>
    </source>
</evidence>